<dbReference type="Proteomes" id="UP000069902">
    <property type="component" value="Chromosome cPNK"/>
</dbReference>
<dbReference type="InParanoid" id="A0A0U5JJ56"/>
<accession>A0A0U5JJ56</accession>
<evidence type="ECO:0000313" key="4">
    <source>
        <dbReference type="Proteomes" id="UP000069902"/>
    </source>
</evidence>
<dbReference type="PATRIC" id="fig|389348.3.peg.2507"/>
<sequence length="427" mass="47951">MFCPQCGAKADDQHKYCPSCGKVMNPNSLDTAPTEPTPQIRKKPMPLWFKILVAIAVTLLIGVTAGILFTERLVDVIDNQLEALRQNDVTKAYYGYTSKDFQAATSQEQFREFIETYPVFLNNQSAHFTQRSIDNNISTLKGNLTSQDHINTPIEYKLIKEDDKWKILSIRLIKPDRIPGTKPSGNIQDLIGVVQSQLQAIQDEKLGDAYQNYTSKEFREATSEAAFEEFIKRYPIFSDYQTASFHKRRISDGVGTLSVILQTDHLAAYVKYYLIYEDHAWKIWSLRILSPSEEGDQEQGKNQPTVKKAAQKDETVAPMSFGSIQLGSSANEEGIIQNPQTIFPSDLRDLYVDLEIKNGSKGSIIYLSLQHIESGSSIPAKATIEDEGDTMLMSVFSPPKSGWPKGHYKLVVTTSSGLNKIVDFDID</sequence>
<keyword evidence="2" id="KW-1133">Transmembrane helix</keyword>
<keyword evidence="4" id="KW-1185">Reference proteome</keyword>
<feature type="transmembrane region" description="Helical" evidence="2">
    <location>
        <begin position="47"/>
        <end position="69"/>
    </location>
</feature>
<protein>
    <recommendedName>
        <fullName evidence="5">Zinc-ribbon domain-containing protein</fullName>
    </recommendedName>
</protein>
<organism evidence="3 4">
    <name type="scientific">Candidatus Protochlamydia naegleriophila</name>
    <dbReference type="NCBI Taxonomy" id="389348"/>
    <lineage>
        <taxon>Bacteria</taxon>
        <taxon>Pseudomonadati</taxon>
        <taxon>Chlamydiota</taxon>
        <taxon>Chlamydiia</taxon>
        <taxon>Parachlamydiales</taxon>
        <taxon>Parachlamydiaceae</taxon>
        <taxon>Candidatus Protochlamydia</taxon>
    </lineage>
</organism>
<dbReference type="InterPro" id="IPR032347">
    <property type="entry name" value="DUF4864"/>
</dbReference>
<evidence type="ECO:0008006" key="5">
    <source>
        <dbReference type="Google" id="ProtNLM"/>
    </source>
</evidence>
<feature type="region of interest" description="Disordered" evidence="1">
    <location>
        <begin position="293"/>
        <end position="312"/>
    </location>
</feature>
<keyword evidence="2" id="KW-0812">Transmembrane</keyword>
<keyword evidence="2" id="KW-0472">Membrane</keyword>
<dbReference type="EMBL" id="LN879502">
    <property type="protein sequence ID" value="CUI17830.1"/>
    <property type="molecule type" value="Genomic_DNA"/>
</dbReference>
<evidence type="ECO:0000313" key="3">
    <source>
        <dbReference type="EMBL" id="CUI17830.1"/>
    </source>
</evidence>
<dbReference type="KEGG" id="pnl:PNK_2229"/>
<evidence type="ECO:0000256" key="2">
    <source>
        <dbReference type="SAM" id="Phobius"/>
    </source>
</evidence>
<proteinExistence type="predicted"/>
<name>A0A0U5JJ56_9BACT</name>
<dbReference type="AlphaFoldDB" id="A0A0U5JJ56"/>
<dbReference type="STRING" id="389348.PNK_2229"/>
<dbReference type="Pfam" id="PF16156">
    <property type="entry name" value="DUF4864"/>
    <property type="match status" value="2"/>
</dbReference>
<evidence type="ECO:0000256" key="1">
    <source>
        <dbReference type="SAM" id="MobiDB-lite"/>
    </source>
</evidence>
<gene>
    <name evidence="3" type="ORF">PNK_2229</name>
</gene>
<reference evidence="4" key="1">
    <citation type="submission" date="2015-09" db="EMBL/GenBank/DDBJ databases">
        <authorList>
            <person name="Bertelli C."/>
        </authorList>
    </citation>
    <scope>NUCLEOTIDE SEQUENCE [LARGE SCALE GENOMIC DNA]</scope>
    <source>
        <strain evidence="4">KNic</strain>
    </source>
</reference>